<evidence type="ECO:0000313" key="2">
    <source>
        <dbReference type="Proteomes" id="UP000214646"/>
    </source>
</evidence>
<sequence>MKGEQINPFNITKAVDFSDQQISDYWVDIQDDGGFAKLTKPLSAMPMLILGGKGSGKTHLMRYLSYSLQKIRHPQSIIDGILADRYLGIYMRCGGLNSGRFQDKGRSPEAWAGIFSYYMDIWLAQIVIGIVRDALRDSSELQAGEAEACSRIWQLFEAQSEAQPETLEQLGKLLNNIQNGIDHQVNNCAITGALDVIIRSTRGKLVFGIPRVVASCFPCLKECLFVFLIDELENLSEEQQKYINTLIREKEPPCSFKVGAKLYGVKTYRTYSADEENKEGSEFETVWLDEWMRSSDRYELFAKRLIAKRLHEYGYLSARMAPIDTAAALLNDWFETYPASKFAQAETKFISEKYKDKERPYFESLLNHLKKAVANRTSPGITSEDDITYAVNCLRCPQYPLLEKLNIFLLYRDWAARRNLKTAAVAIQGDCLLEAVRKVTLL</sequence>
<gene>
    <name evidence="1" type="ORF">FRUB_07055</name>
</gene>
<dbReference type="SUPFAM" id="SSF52540">
    <property type="entry name" value="P-loop containing nucleoside triphosphate hydrolases"/>
    <property type="match status" value="1"/>
</dbReference>
<comment type="caution">
    <text evidence="1">The sequence shown here is derived from an EMBL/GenBank/DDBJ whole genome shotgun (WGS) entry which is preliminary data.</text>
</comment>
<accession>A0A225DNM0</accession>
<dbReference type="EMBL" id="NIDE01000014">
    <property type="protein sequence ID" value="OWK37935.1"/>
    <property type="molecule type" value="Genomic_DNA"/>
</dbReference>
<dbReference type="Proteomes" id="UP000214646">
    <property type="component" value="Unassembled WGS sequence"/>
</dbReference>
<dbReference type="Pfam" id="PF24389">
    <property type="entry name" value="ORC-CDC6-like"/>
    <property type="match status" value="1"/>
</dbReference>
<keyword evidence="2" id="KW-1185">Reference proteome</keyword>
<proteinExistence type="predicted"/>
<dbReference type="OrthoDB" id="9796381at2"/>
<evidence type="ECO:0000313" key="1">
    <source>
        <dbReference type="EMBL" id="OWK37935.1"/>
    </source>
</evidence>
<dbReference type="InterPro" id="IPR056955">
    <property type="entry name" value="ORC-CDC6-like"/>
</dbReference>
<dbReference type="InterPro" id="IPR027417">
    <property type="entry name" value="P-loop_NTPase"/>
</dbReference>
<dbReference type="AlphaFoldDB" id="A0A225DNM0"/>
<reference evidence="2" key="1">
    <citation type="submission" date="2017-06" db="EMBL/GenBank/DDBJ databases">
        <title>Genome analysis of Fimbriiglobus ruber SP5, the first member of the order Planctomycetales with confirmed chitinolytic capability.</title>
        <authorList>
            <person name="Ravin N.V."/>
            <person name="Rakitin A.L."/>
            <person name="Ivanova A.A."/>
            <person name="Beletsky A.V."/>
            <person name="Kulichevskaya I.S."/>
            <person name="Mardanov A.V."/>
            <person name="Dedysh S.N."/>
        </authorList>
    </citation>
    <scope>NUCLEOTIDE SEQUENCE [LARGE SCALE GENOMIC DNA]</scope>
    <source>
        <strain evidence="2">SP5</strain>
    </source>
</reference>
<organism evidence="1 2">
    <name type="scientific">Fimbriiglobus ruber</name>
    <dbReference type="NCBI Taxonomy" id="1908690"/>
    <lineage>
        <taxon>Bacteria</taxon>
        <taxon>Pseudomonadati</taxon>
        <taxon>Planctomycetota</taxon>
        <taxon>Planctomycetia</taxon>
        <taxon>Gemmatales</taxon>
        <taxon>Gemmataceae</taxon>
        <taxon>Fimbriiglobus</taxon>
    </lineage>
</organism>
<protein>
    <submittedName>
        <fullName evidence="1">Uncharacterized protein</fullName>
    </submittedName>
</protein>
<name>A0A225DNM0_9BACT</name>
<dbReference type="RefSeq" id="WP_143393647.1">
    <property type="nucleotide sequence ID" value="NZ_NIDE01000014.1"/>
</dbReference>